<dbReference type="RefSeq" id="WP_308456677.1">
    <property type="nucleotide sequence ID" value="NZ_JAJEQM010000013.1"/>
</dbReference>
<keyword evidence="1" id="KW-0812">Transmembrane</keyword>
<name>A0AAE3JA08_9FIRM</name>
<feature type="transmembrane region" description="Helical" evidence="1">
    <location>
        <begin position="217"/>
        <end position="239"/>
    </location>
</feature>
<dbReference type="GO" id="GO:0015558">
    <property type="term" value="F:secondary active p-aminobenzoyl-glutamate transmembrane transporter activity"/>
    <property type="evidence" value="ECO:0007669"/>
    <property type="project" value="InterPro"/>
</dbReference>
<feature type="transmembrane region" description="Helical" evidence="1">
    <location>
        <begin position="78"/>
        <end position="99"/>
    </location>
</feature>
<gene>
    <name evidence="2" type="ORF">LKE05_09610</name>
</gene>
<evidence type="ECO:0000256" key="1">
    <source>
        <dbReference type="SAM" id="Phobius"/>
    </source>
</evidence>
<sequence>MRKKDKIGIIEKLGQKIPDPVIIFILLYILVLVVTGIFGGNTFSMTSADGTSVSYEIKNMFTAENIRWIFSNAILDNWLGYAGGIVGTILIVMFGIGIAEESGLLSALIRRIGTNISDKLLPFVLVFLGIMSNIATDAGYLILIPLAGLLYVGIGKNPLIGMAAAFAGVSAGFSANLIPATVVDVIIGTNAEAFASSQNIPFVSYLGKAINPMTMHYYFMLASTVMLVIIGGFVTIKFVKPKFEKQKYIIPSDINVSEFAVSDKEKRALWWSGAGLLTALAAAALLGFGPLSSYVDETGKTVTPFLDNIILIITFIFFVPGMFYGYAVGKFRKLSDMVGAMSKQIGTMGYAIVLTFFSYNFLSLLTYTNLGTYITYIGAMGLQTVGASNSPILLIIGFILITGFINLFVGGLSSKWMLLGPIFVPMLYHVNSSMTPDVVAAAYRIADSSTNIITPLMTYAGVVLMYMRKYKPEFTAGNLISMMIPYSVIFMVSWTLLLMAFILFKIPLGF</sequence>
<feature type="transmembrane region" description="Helical" evidence="1">
    <location>
        <begin position="268"/>
        <end position="289"/>
    </location>
</feature>
<feature type="transmembrane region" description="Helical" evidence="1">
    <location>
        <begin position="21"/>
        <end position="39"/>
    </location>
</feature>
<evidence type="ECO:0000313" key="2">
    <source>
        <dbReference type="EMBL" id="MCC2211042.1"/>
    </source>
</evidence>
<dbReference type="GO" id="GO:1902604">
    <property type="term" value="P:p-aminobenzoyl-glutamate transmembrane transport"/>
    <property type="evidence" value="ECO:0007669"/>
    <property type="project" value="InterPro"/>
</dbReference>
<accession>A0AAE3JA08</accession>
<dbReference type="PANTHER" id="PTHR30282">
    <property type="entry name" value="P-AMINOBENZOYL GLUTAMATE TRANSPORTER"/>
    <property type="match status" value="1"/>
</dbReference>
<protein>
    <submittedName>
        <fullName evidence="2">AbgT family transporter</fullName>
    </submittedName>
</protein>
<proteinExistence type="predicted"/>
<keyword evidence="1" id="KW-1133">Transmembrane helix</keyword>
<dbReference type="InterPro" id="IPR004697">
    <property type="entry name" value="AbgT"/>
</dbReference>
<feature type="transmembrane region" description="Helical" evidence="1">
    <location>
        <begin position="348"/>
        <end position="370"/>
    </location>
</feature>
<feature type="transmembrane region" description="Helical" evidence="1">
    <location>
        <begin position="479"/>
        <end position="504"/>
    </location>
</feature>
<keyword evidence="1" id="KW-0472">Membrane</keyword>
<comment type="caution">
    <text evidence="2">The sequence shown here is derived from an EMBL/GenBank/DDBJ whole genome shotgun (WGS) entry which is preliminary data.</text>
</comment>
<organism evidence="2 3">
    <name type="scientific">Hominilimicola fabiformis</name>
    <dbReference type="NCBI Taxonomy" id="2885356"/>
    <lineage>
        <taxon>Bacteria</taxon>
        <taxon>Bacillati</taxon>
        <taxon>Bacillota</taxon>
        <taxon>Clostridia</taxon>
        <taxon>Eubacteriales</taxon>
        <taxon>Oscillospiraceae</taxon>
        <taxon>Hominilimicola</taxon>
    </lineage>
</organism>
<keyword evidence="3" id="KW-1185">Reference proteome</keyword>
<feature type="transmembrane region" description="Helical" evidence="1">
    <location>
        <begin position="452"/>
        <end position="467"/>
    </location>
</feature>
<feature type="transmembrane region" description="Helical" evidence="1">
    <location>
        <begin position="309"/>
        <end position="327"/>
    </location>
</feature>
<dbReference type="Proteomes" id="UP001198242">
    <property type="component" value="Unassembled WGS sequence"/>
</dbReference>
<feature type="transmembrane region" description="Helical" evidence="1">
    <location>
        <begin position="390"/>
        <end position="409"/>
    </location>
</feature>
<dbReference type="EMBL" id="JAJEQM010000013">
    <property type="protein sequence ID" value="MCC2211042.1"/>
    <property type="molecule type" value="Genomic_DNA"/>
</dbReference>
<dbReference type="PANTHER" id="PTHR30282:SF0">
    <property type="entry name" value="P-AMINOBENZOYL-GLUTAMATE TRANSPORT PROTEIN"/>
    <property type="match status" value="1"/>
</dbReference>
<feature type="transmembrane region" description="Helical" evidence="1">
    <location>
        <begin position="120"/>
        <end position="143"/>
    </location>
</feature>
<evidence type="ECO:0000313" key="3">
    <source>
        <dbReference type="Proteomes" id="UP001198242"/>
    </source>
</evidence>
<dbReference type="Pfam" id="PF03806">
    <property type="entry name" value="ABG_transport"/>
    <property type="match status" value="1"/>
</dbReference>
<reference evidence="2 3" key="1">
    <citation type="submission" date="2021-10" db="EMBL/GenBank/DDBJ databases">
        <title>Anaerobic single-cell dispensing facilitates the cultivation of human gut bacteria.</title>
        <authorList>
            <person name="Afrizal A."/>
        </authorList>
    </citation>
    <scope>NUCLEOTIDE SEQUENCE [LARGE SCALE GENOMIC DNA]</scope>
    <source>
        <strain evidence="2 3">CLA-AA-H232</strain>
    </source>
</reference>
<dbReference type="AlphaFoldDB" id="A0AAE3JA08"/>